<dbReference type="OrthoDB" id="3981299at2759"/>
<dbReference type="InterPro" id="IPR004354">
    <property type="entry name" value="Meiotic_Rec114"/>
</dbReference>
<dbReference type="Pfam" id="PF03525">
    <property type="entry name" value="Meiotic_rec114"/>
    <property type="match status" value="1"/>
</dbReference>
<evidence type="ECO:0000256" key="1">
    <source>
        <dbReference type="SAM" id="MobiDB-lite"/>
    </source>
</evidence>
<gene>
    <name evidence="2" type="ORF">Amon01_000182700</name>
</gene>
<dbReference type="Proteomes" id="UP001165063">
    <property type="component" value="Unassembled WGS sequence"/>
</dbReference>
<proteinExistence type="predicted"/>
<organism evidence="2 3">
    <name type="scientific">Ambrosiozyma monospora</name>
    <name type="common">Yeast</name>
    <name type="synonym">Endomycopsis monosporus</name>
    <dbReference type="NCBI Taxonomy" id="43982"/>
    <lineage>
        <taxon>Eukaryota</taxon>
        <taxon>Fungi</taxon>
        <taxon>Dikarya</taxon>
        <taxon>Ascomycota</taxon>
        <taxon>Saccharomycotina</taxon>
        <taxon>Pichiomycetes</taxon>
        <taxon>Pichiales</taxon>
        <taxon>Pichiaceae</taxon>
        <taxon>Ambrosiozyma</taxon>
    </lineage>
</organism>
<dbReference type="GO" id="GO:0007131">
    <property type="term" value="P:reciprocal meiotic recombination"/>
    <property type="evidence" value="ECO:0007669"/>
    <property type="project" value="InterPro"/>
</dbReference>
<accession>A0A9W6YV63</accession>
<feature type="compositionally biased region" description="Polar residues" evidence="1">
    <location>
        <begin position="211"/>
        <end position="221"/>
    </location>
</feature>
<evidence type="ECO:0000313" key="2">
    <source>
        <dbReference type="EMBL" id="GMG21214.1"/>
    </source>
</evidence>
<dbReference type="EMBL" id="BSXU01000594">
    <property type="protein sequence ID" value="GMG21214.1"/>
    <property type="molecule type" value="Genomic_DNA"/>
</dbReference>
<feature type="region of interest" description="Disordered" evidence="1">
    <location>
        <begin position="168"/>
        <end position="240"/>
    </location>
</feature>
<name>A0A9W6YV63_AMBMO</name>
<feature type="compositionally biased region" description="Polar residues" evidence="1">
    <location>
        <begin position="231"/>
        <end position="240"/>
    </location>
</feature>
<feature type="region of interest" description="Disordered" evidence="1">
    <location>
        <begin position="460"/>
        <end position="589"/>
    </location>
</feature>
<keyword evidence="3" id="KW-1185">Reference proteome</keyword>
<dbReference type="AlphaFoldDB" id="A0A9W6YV63"/>
<evidence type="ECO:0000313" key="3">
    <source>
        <dbReference type="Proteomes" id="UP001165063"/>
    </source>
</evidence>
<protein>
    <submittedName>
        <fullName evidence="2">Unnamed protein product</fullName>
    </submittedName>
</protein>
<reference evidence="2" key="1">
    <citation type="submission" date="2023-04" db="EMBL/GenBank/DDBJ databases">
        <title>Ambrosiozyma monospora NBRC 1965.</title>
        <authorList>
            <person name="Ichikawa N."/>
            <person name="Sato H."/>
            <person name="Tonouchi N."/>
        </authorList>
    </citation>
    <scope>NUCLEOTIDE SEQUENCE</scope>
    <source>
        <strain evidence="2">NBRC 1965</strain>
    </source>
</reference>
<feature type="compositionally biased region" description="Polar residues" evidence="1">
    <location>
        <begin position="512"/>
        <end position="522"/>
    </location>
</feature>
<comment type="caution">
    <text evidence="2">The sequence shown here is derived from an EMBL/GenBank/DDBJ whole genome shotgun (WGS) entry which is preliminary data.</text>
</comment>
<sequence>MATIRLIVKVNWKADDLERLSFASDEKCKVYSQYPSIAVKYYPVGSGSCQKKFQIGFFTRDSFDRCIDSFRSYRATIIDNDSKIKKPVADSKIGDSQSELVCTQQVSDVVRETAINKITQYHRSPSRNEGFESERMVADRSVTSSVLTTPRFSSIPIAASQTYNQAPTNFTINSRNSRRDAEIPRFSKSGYPHDSSHLMNRSYAEPHMSLKNPQIPISSVETGRDSYRYSPPSQNRQASTAHLRRLSITTNPLLNQFHQRQNSNHMASLASPAQLTKKGAHSLSYITHSDNSYTTPTTLHNIRNEHRRWEHPNTQLYQNLSHFNKAATSLGYGFPTPNSVPERQYTTAANYQTTPLQVGSTHSLYQRSHNEDRIPSHRHQILSVIPDRVPVLNKGPVVIDSTHQVLTEDPSRRLFNAASNANSNEILHSQQMHMDHHLKNAKNNQTPAIPILPTQQTPIQTKSSIQPDVPPSTPVSDLRVPPPPSTSTDTSNVSKMDNPGPITFETTKQKRFISNITCNQPTDGPIPVEITTKKRNTPGGDHSDSNSTKKRKKEDLPSNKRTTGCDQSERDDDDDTTLIPNDDSSSSTKTALGLEKLFPDLSDEDLELYISLKLDDKTFLSLLTRVKGIILPDSK</sequence>